<accession>A0ABS0QQR3</accession>
<sequence>MHLNSLDEVRNEYGDAHGKCIKNYRQETRHAILAVNAARTLTEFLLTTYEKNNAHIYKLKSEV</sequence>
<evidence type="ECO:0000259" key="1">
    <source>
        <dbReference type="Pfam" id="PF14355"/>
    </source>
</evidence>
<dbReference type="Proteomes" id="UP000597038">
    <property type="component" value="Unassembled WGS sequence"/>
</dbReference>
<organism evidence="2 3">
    <name type="scientific">Staphylococcus felis</name>
    <dbReference type="NCBI Taxonomy" id="46127"/>
    <lineage>
        <taxon>Bacteria</taxon>
        <taxon>Bacillati</taxon>
        <taxon>Bacillota</taxon>
        <taxon>Bacilli</taxon>
        <taxon>Bacillales</taxon>
        <taxon>Staphylococcaceae</taxon>
        <taxon>Staphylococcus</taxon>
    </lineage>
</organism>
<dbReference type="Pfam" id="PF14355">
    <property type="entry name" value="Abi_C"/>
    <property type="match status" value="1"/>
</dbReference>
<dbReference type="EMBL" id="JAEDAQ010000016">
    <property type="protein sequence ID" value="MBH9581559.1"/>
    <property type="molecule type" value="Genomic_DNA"/>
</dbReference>
<keyword evidence="3" id="KW-1185">Reference proteome</keyword>
<proteinExistence type="predicted"/>
<dbReference type="InterPro" id="IPR026001">
    <property type="entry name" value="Abi-like_C"/>
</dbReference>
<gene>
    <name evidence="2" type="ORF">I9026_09245</name>
</gene>
<comment type="caution">
    <text evidence="2">The sequence shown here is derived from an EMBL/GenBank/DDBJ whole genome shotgun (WGS) entry which is preliminary data.</text>
</comment>
<name>A0ABS0QQR3_9STAP</name>
<evidence type="ECO:0000313" key="3">
    <source>
        <dbReference type="Proteomes" id="UP000597038"/>
    </source>
</evidence>
<dbReference type="RefSeq" id="WP_198092875.1">
    <property type="nucleotide sequence ID" value="NZ_JAEDAQ010000016.1"/>
</dbReference>
<protein>
    <submittedName>
        <fullName evidence="2">Abortive infection family protein</fullName>
    </submittedName>
</protein>
<feature type="domain" description="Abortive infection protein-like C-terminal" evidence="1">
    <location>
        <begin position="4"/>
        <end position="46"/>
    </location>
</feature>
<evidence type="ECO:0000313" key="2">
    <source>
        <dbReference type="EMBL" id="MBH9581559.1"/>
    </source>
</evidence>
<reference evidence="2 3" key="1">
    <citation type="submission" date="2020-12" db="EMBL/GenBank/DDBJ databases">
        <title>Genomic analysis of Staphylococcus felis from a cat with skin infection.</title>
        <authorList>
            <person name="Aslantas O."/>
            <person name="Keskin O."/>
            <person name="Buyukaltay K."/>
            <person name="Gullu Yucetepe A."/>
        </authorList>
    </citation>
    <scope>NUCLEOTIDE SEQUENCE [LARGE SCALE GENOMIC DNA]</scope>
    <source>
        <strain evidence="2 3">HARRANVET</strain>
    </source>
</reference>